<dbReference type="InterPro" id="IPR008254">
    <property type="entry name" value="Flavodoxin/NO_synth"/>
</dbReference>
<sequence length="173" mass="18040">MTTRIAIIYYSTYGRVAKMAEAVREGAARVPGVRAEIFQLLKDVDGVLLGIPTRFGSMPAQMKAFMDQCGGLWKAGALTGKPAGMFVSTGGLGSGQETTQLTATTFLAHMGMTFVPLGYRTPLLGSTDEVHGGGPWGAGTIAIAGTDGPTQLELDIARVQGESFAEIAKKLAA</sequence>
<dbReference type="InterPro" id="IPR005025">
    <property type="entry name" value="FMN_Rdtase-like_dom"/>
</dbReference>
<evidence type="ECO:0000259" key="2">
    <source>
        <dbReference type="PROSITE" id="PS50902"/>
    </source>
</evidence>
<evidence type="ECO:0000313" key="3">
    <source>
        <dbReference type="EMBL" id="DBA00085.1"/>
    </source>
</evidence>
<gene>
    <name evidence="3" type="ORF">N0F65_000376</name>
</gene>
<comment type="caution">
    <text evidence="3">The sequence shown here is derived from an EMBL/GenBank/DDBJ whole genome shotgun (WGS) entry which is preliminary data.</text>
</comment>
<dbReference type="PROSITE" id="PS50902">
    <property type="entry name" value="FLAVODOXIN_LIKE"/>
    <property type="match status" value="1"/>
</dbReference>
<feature type="domain" description="Flavodoxin-like" evidence="2">
    <location>
        <begin position="5"/>
        <end position="164"/>
    </location>
</feature>
<dbReference type="PANTHER" id="PTHR30546:SF23">
    <property type="entry name" value="FLAVOPROTEIN-LIKE PROTEIN YCP4-RELATED"/>
    <property type="match status" value="1"/>
</dbReference>
<protein>
    <recommendedName>
        <fullName evidence="2">Flavodoxin-like domain-containing protein</fullName>
    </recommendedName>
</protein>
<evidence type="ECO:0000256" key="1">
    <source>
        <dbReference type="ARBA" id="ARBA00006961"/>
    </source>
</evidence>
<dbReference type="Pfam" id="PF03358">
    <property type="entry name" value="FMN_red"/>
    <property type="match status" value="1"/>
</dbReference>
<reference evidence="3" key="1">
    <citation type="submission" date="2022-11" db="EMBL/GenBank/DDBJ databases">
        <authorList>
            <person name="Morgan W.R."/>
            <person name="Tartar A."/>
        </authorList>
    </citation>
    <scope>NUCLEOTIDE SEQUENCE</scope>
    <source>
        <strain evidence="3">ARSEF 373</strain>
    </source>
</reference>
<accession>A0AAV2Z383</accession>
<dbReference type="GO" id="GO:0010181">
    <property type="term" value="F:FMN binding"/>
    <property type="evidence" value="ECO:0007669"/>
    <property type="project" value="InterPro"/>
</dbReference>
<organism evidence="3 4">
    <name type="scientific">Lagenidium giganteum</name>
    <dbReference type="NCBI Taxonomy" id="4803"/>
    <lineage>
        <taxon>Eukaryota</taxon>
        <taxon>Sar</taxon>
        <taxon>Stramenopiles</taxon>
        <taxon>Oomycota</taxon>
        <taxon>Peronosporomycetes</taxon>
        <taxon>Pythiales</taxon>
        <taxon>Pythiaceae</taxon>
    </lineage>
</organism>
<reference evidence="3" key="2">
    <citation type="journal article" date="2023" name="Microbiol Resour">
        <title>Decontamination and Annotation of the Draft Genome Sequence of the Oomycete Lagenidium giganteum ARSEF 373.</title>
        <authorList>
            <person name="Morgan W.R."/>
            <person name="Tartar A."/>
        </authorList>
    </citation>
    <scope>NUCLEOTIDE SEQUENCE</scope>
    <source>
        <strain evidence="3">ARSEF 373</strain>
    </source>
</reference>
<dbReference type="NCBIfam" id="NF002999">
    <property type="entry name" value="PRK03767.1"/>
    <property type="match status" value="1"/>
</dbReference>
<name>A0AAV2Z383_9STRA</name>
<keyword evidence="4" id="KW-1185">Reference proteome</keyword>
<dbReference type="Proteomes" id="UP001146120">
    <property type="component" value="Unassembled WGS sequence"/>
</dbReference>
<proteinExistence type="inferred from homology"/>
<dbReference type="FunFam" id="3.40.50.360:FF:000001">
    <property type="entry name" value="NAD(P)H dehydrogenase (Quinone) FQR1-like"/>
    <property type="match status" value="1"/>
</dbReference>
<comment type="similarity">
    <text evidence="1">Belongs to the WrbA family.</text>
</comment>
<evidence type="ECO:0000313" key="4">
    <source>
        <dbReference type="Proteomes" id="UP001146120"/>
    </source>
</evidence>
<dbReference type="Gene3D" id="3.40.50.360">
    <property type="match status" value="1"/>
</dbReference>
<dbReference type="GO" id="GO:0016020">
    <property type="term" value="C:membrane"/>
    <property type="evidence" value="ECO:0007669"/>
    <property type="project" value="TreeGrafter"/>
</dbReference>
<dbReference type="EMBL" id="DAKRPA010000070">
    <property type="protein sequence ID" value="DBA00085.1"/>
    <property type="molecule type" value="Genomic_DNA"/>
</dbReference>
<dbReference type="AlphaFoldDB" id="A0AAV2Z383"/>
<dbReference type="InterPro" id="IPR029039">
    <property type="entry name" value="Flavoprotein-like_sf"/>
</dbReference>
<dbReference type="PANTHER" id="PTHR30546">
    <property type="entry name" value="FLAVODOXIN-RELATED PROTEIN WRBA-RELATED"/>
    <property type="match status" value="1"/>
</dbReference>
<dbReference type="GO" id="GO:0003955">
    <property type="term" value="F:NAD(P)H dehydrogenase (quinone) activity"/>
    <property type="evidence" value="ECO:0007669"/>
    <property type="project" value="TreeGrafter"/>
</dbReference>
<dbReference type="SUPFAM" id="SSF52218">
    <property type="entry name" value="Flavoproteins"/>
    <property type="match status" value="1"/>
</dbReference>